<accession>A0A8H6NFQ6</accession>
<evidence type="ECO:0000256" key="1">
    <source>
        <dbReference type="SAM" id="MobiDB-lite"/>
    </source>
</evidence>
<evidence type="ECO:0000313" key="2">
    <source>
        <dbReference type="EMBL" id="KAF6830945.1"/>
    </source>
</evidence>
<sequence length="111" mass="11874">MADASATGAELRSSVSRSEHVTGLGAETYAIVDERDDNKFKRMFRYGATARRKQPATPGPAKQLDPIHGGAKCFVGADMGLRHSVANEGSLLRHHGQPPVVPITPPSALRE</sequence>
<comment type="caution">
    <text evidence="2">The sequence shown here is derived from an EMBL/GenBank/DDBJ whole genome shotgun (WGS) entry which is preliminary data.</text>
</comment>
<gene>
    <name evidence="2" type="ORF">CMUS01_07539</name>
</gene>
<organism evidence="2 3">
    <name type="scientific">Colletotrichum musicola</name>
    <dbReference type="NCBI Taxonomy" id="2175873"/>
    <lineage>
        <taxon>Eukaryota</taxon>
        <taxon>Fungi</taxon>
        <taxon>Dikarya</taxon>
        <taxon>Ascomycota</taxon>
        <taxon>Pezizomycotina</taxon>
        <taxon>Sordariomycetes</taxon>
        <taxon>Hypocreomycetidae</taxon>
        <taxon>Glomerellales</taxon>
        <taxon>Glomerellaceae</taxon>
        <taxon>Colletotrichum</taxon>
        <taxon>Colletotrichum orchidearum species complex</taxon>
    </lineage>
</organism>
<evidence type="ECO:0000313" key="3">
    <source>
        <dbReference type="Proteomes" id="UP000639643"/>
    </source>
</evidence>
<reference evidence="2" key="1">
    <citation type="journal article" date="2020" name="Phytopathology">
        <title>Genome Sequence Resources of Colletotrichum truncatum, C. plurivorum, C. musicola, and C. sojae: Four Species Pathogenic to Soybean (Glycine max).</title>
        <authorList>
            <person name="Rogerio F."/>
            <person name="Boufleur T.R."/>
            <person name="Ciampi-Guillardi M."/>
            <person name="Sukno S.A."/>
            <person name="Thon M.R."/>
            <person name="Massola Junior N.S."/>
            <person name="Baroncelli R."/>
        </authorList>
    </citation>
    <scope>NUCLEOTIDE SEQUENCE</scope>
    <source>
        <strain evidence="2">LFN0074</strain>
    </source>
</reference>
<dbReference type="Proteomes" id="UP000639643">
    <property type="component" value="Unassembled WGS sequence"/>
</dbReference>
<feature type="region of interest" description="Disordered" evidence="1">
    <location>
        <begin position="1"/>
        <end position="27"/>
    </location>
</feature>
<protein>
    <submittedName>
        <fullName evidence="2">Uncharacterized protein</fullName>
    </submittedName>
</protein>
<dbReference type="AlphaFoldDB" id="A0A8H6NFQ6"/>
<name>A0A8H6NFQ6_9PEZI</name>
<keyword evidence="3" id="KW-1185">Reference proteome</keyword>
<proteinExistence type="predicted"/>
<dbReference type="EMBL" id="WIGM01000273">
    <property type="protein sequence ID" value="KAF6830945.1"/>
    <property type="molecule type" value="Genomic_DNA"/>
</dbReference>
<feature type="region of interest" description="Disordered" evidence="1">
    <location>
        <begin position="89"/>
        <end position="111"/>
    </location>
</feature>